<evidence type="ECO:0000313" key="2">
    <source>
        <dbReference type="EMBL" id="QQP34894.1"/>
    </source>
</evidence>
<keyword evidence="3" id="KW-1185">Reference proteome</keyword>
<organism evidence="2 3">
    <name type="scientific">Caligus rogercresseyi</name>
    <name type="common">Sea louse</name>
    <dbReference type="NCBI Taxonomy" id="217165"/>
    <lineage>
        <taxon>Eukaryota</taxon>
        <taxon>Metazoa</taxon>
        <taxon>Ecdysozoa</taxon>
        <taxon>Arthropoda</taxon>
        <taxon>Crustacea</taxon>
        <taxon>Multicrustacea</taxon>
        <taxon>Hexanauplia</taxon>
        <taxon>Copepoda</taxon>
        <taxon>Siphonostomatoida</taxon>
        <taxon>Caligidae</taxon>
        <taxon>Caligus</taxon>
    </lineage>
</organism>
<sequence>MICFDICPAFILRIFWSVDFSSFFGPETALESMVKPQGTACEGPAPPPGARLLWRVNPPSPPRPSGFFFGNSPRKSGAGSVFPRNFRHGEPFPLRRPSREKSASEGS</sequence>
<proteinExistence type="predicted"/>
<accession>A0A7T8GN63</accession>
<evidence type="ECO:0000313" key="3">
    <source>
        <dbReference type="Proteomes" id="UP000595437"/>
    </source>
</evidence>
<dbReference type="Proteomes" id="UP000595437">
    <property type="component" value="Chromosome 17"/>
</dbReference>
<dbReference type="AlphaFoldDB" id="A0A7T8GN63"/>
<protein>
    <submittedName>
        <fullName evidence="2">Uncharacterized protein</fullName>
    </submittedName>
</protein>
<name>A0A7T8GN63_CALRO</name>
<dbReference type="EMBL" id="CP045906">
    <property type="protein sequence ID" value="QQP34894.1"/>
    <property type="molecule type" value="Genomic_DNA"/>
</dbReference>
<evidence type="ECO:0000256" key="1">
    <source>
        <dbReference type="SAM" id="MobiDB-lite"/>
    </source>
</evidence>
<feature type="compositionally biased region" description="Basic and acidic residues" evidence="1">
    <location>
        <begin position="97"/>
        <end position="107"/>
    </location>
</feature>
<gene>
    <name evidence="2" type="ORF">FKW44_022939</name>
</gene>
<reference evidence="3" key="1">
    <citation type="submission" date="2021-01" db="EMBL/GenBank/DDBJ databases">
        <title>Caligus Genome Assembly.</title>
        <authorList>
            <person name="Gallardo-Escarate C."/>
        </authorList>
    </citation>
    <scope>NUCLEOTIDE SEQUENCE [LARGE SCALE GENOMIC DNA]</scope>
</reference>
<feature type="region of interest" description="Disordered" evidence="1">
    <location>
        <begin position="38"/>
        <end position="107"/>
    </location>
</feature>